<dbReference type="InterPro" id="IPR003593">
    <property type="entry name" value="AAA+_ATPase"/>
</dbReference>
<dbReference type="Pfam" id="PF00004">
    <property type="entry name" value="AAA"/>
    <property type="match status" value="1"/>
</dbReference>
<dbReference type="InterPro" id="IPR027417">
    <property type="entry name" value="P-loop_NTPase"/>
</dbReference>
<accession>A0A830F532</accession>
<dbReference type="PANTHER" id="PTHR10763:SF22">
    <property type="entry name" value="ORC1-TYPE DNA REPLICATION PROTEIN"/>
    <property type="match status" value="1"/>
</dbReference>
<keyword evidence="2 4" id="KW-0547">Nucleotide-binding</keyword>
<dbReference type="InterPro" id="IPR036388">
    <property type="entry name" value="WH-like_DNA-bd_sf"/>
</dbReference>
<name>A0A830F532_9EURY</name>
<evidence type="ECO:0000313" key="7">
    <source>
        <dbReference type="Proteomes" id="UP000628840"/>
    </source>
</evidence>
<dbReference type="InterPro" id="IPR050311">
    <property type="entry name" value="ORC1/CDC6"/>
</dbReference>
<feature type="binding site" evidence="4">
    <location>
        <position position="232"/>
    </location>
    <ligand>
        <name>ATP</name>
        <dbReference type="ChEBI" id="CHEBI:30616"/>
    </ligand>
</feature>
<comment type="caution">
    <text evidence="6">The sequence shown here is derived from an EMBL/GenBank/DDBJ whole genome shotgun (WGS) entry which is preliminary data.</text>
</comment>
<gene>
    <name evidence="6" type="ORF">GCM10009037_24570</name>
</gene>
<dbReference type="Proteomes" id="UP000628840">
    <property type="component" value="Unassembled WGS sequence"/>
</dbReference>
<sequence>MSDESGPLSISEQLAGDYHSVFRNKDLIEPETIVDEDRIVGRDEQLNLIINTLKPALHDEHPEDMLLRGPSGTGKTLCAGTVANKTMEIGAERGIEIEYIEVNGKHKKSEHEAVHQIAHSLEASLNLEQTAKRGISTSSKYDRIFEIIDEHLDLAIVVLDELDLLVGETRAKDEVPAFSDILYNLTRSKRIGNMDSSISLIVTTNSPRSLMDGLNSRTASTFNPSEISFDDYDAYELTEILEYRRDAFREGVLGDGVIELVAAASAQGEGDARFAIDLLREAGNIVNRLEDDMVLERHVEQARDEVEKNYVADIVEKVSHQKQVSLLATALVAIHGDPVLEREPILRSNCVPSSVGYTLYRWVQEQSNSEVRSKHSYLRWMRELSTYEVIKNNRRGRGNEQGMFSEYAFPHLNPKSIVQIIAKDDPLLSEIIEDEETIKTIARSNLKEFAS</sequence>
<dbReference type="Pfam" id="PF22703">
    <property type="entry name" value="Cdc6_lid"/>
    <property type="match status" value="1"/>
</dbReference>
<keyword evidence="3 4" id="KW-0067">ATP-binding</keyword>
<dbReference type="InterPro" id="IPR003959">
    <property type="entry name" value="ATPase_AAA_core"/>
</dbReference>
<keyword evidence="7" id="KW-1185">Reference proteome</keyword>
<evidence type="ECO:0000256" key="4">
    <source>
        <dbReference type="HAMAP-Rule" id="MF_01407"/>
    </source>
</evidence>
<organism evidence="6 7">
    <name type="scientific">Halarchaeum grantii</name>
    <dbReference type="NCBI Taxonomy" id="1193105"/>
    <lineage>
        <taxon>Archaea</taxon>
        <taxon>Methanobacteriati</taxon>
        <taxon>Methanobacteriota</taxon>
        <taxon>Stenosarchaea group</taxon>
        <taxon>Halobacteria</taxon>
        <taxon>Halobacteriales</taxon>
        <taxon>Halobacteriaceae</taxon>
    </lineage>
</organism>
<dbReference type="AlphaFoldDB" id="A0A830F532"/>
<dbReference type="InterPro" id="IPR055237">
    <property type="entry name" value="Cdc6_lid"/>
</dbReference>
<dbReference type="InterPro" id="IPR014277">
    <property type="entry name" value="Orc1/Cdc6_arc"/>
</dbReference>
<dbReference type="HAMAP" id="MF_01407">
    <property type="entry name" value="ORC1_type_DNA_replic_protein"/>
    <property type="match status" value="1"/>
</dbReference>
<dbReference type="Gene3D" id="3.40.50.300">
    <property type="entry name" value="P-loop containing nucleotide triphosphate hydrolases"/>
    <property type="match status" value="1"/>
</dbReference>
<dbReference type="GO" id="GO:0051301">
    <property type="term" value="P:cell division"/>
    <property type="evidence" value="ECO:0007669"/>
    <property type="project" value="UniProtKB-KW"/>
</dbReference>
<dbReference type="EMBL" id="BMPF01000004">
    <property type="protein sequence ID" value="GGL39849.1"/>
    <property type="molecule type" value="Genomic_DNA"/>
</dbReference>
<dbReference type="NCBIfam" id="TIGR02928">
    <property type="entry name" value="orc1/cdc6 family replication initiation protein"/>
    <property type="match status" value="1"/>
</dbReference>
<dbReference type="FunFam" id="1.10.8.60:FF:000073">
    <property type="entry name" value="ORC1-type DNA replication protein"/>
    <property type="match status" value="1"/>
</dbReference>
<dbReference type="SUPFAM" id="SSF52540">
    <property type="entry name" value="P-loop containing nucleoside triphosphate hydrolases"/>
    <property type="match status" value="1"/>
</dbReference>
<protein>
    <recommendedName>
        <fullName evidence="4">ORC1-type DNA replication protein</fullName>
    </recommendedName>
</protein>
<feature type="binding site" evidence="4">
    <location>
        <begin position="73"/>
        <end position="77"/>
    </location>
    <ligand>
        <name>ATP</name>
        <dbReference type="ChEBI" id="CHEBI:30616"/>
    </ligand>
</feature>
<keyword evidence="6" id="KW-0132">Cell division</keyword>
<feature type="binding site" evidence="4">
    <location>
        <position position="244"/>
    </location>
    <ligand>
        <name>ATP</name>
        <dbReference type="ChEBI" id="CHEBI:30616"/>
    </ligand>
</feature>
<keyword evidence="1 4" id="KW-0235">DNA replication</keyword>
<dbReference type="Gene3D" id="1.10.8.60">
    <property type="match status" value="1"/>
</dbReference>
<reference evidence="6 7" key="1">
    <citation type="journal article" date="2019" name="Int. J. Syst. Evol. Microbiol.">
        <title>The Global Catalogue of Microorganisms (GCM) 10K type strain sequencing project: providing services to taxonomists for standard genome sequencing and annotation.</title>
        <authorList>
            <consortium name="The Broad Institute Genomics Platform"/>
            <consortium name="The Broad Institute Genome Sequencing Center for Infectious Disease"/>
            <person name="Wu L."/>
            <person name="Ma J."/>
        </authorList>
    </citation>
    <scope>NUCLEOTIDE SEQUENCE [LARGE SCALE GENOMIC DNA]</scope>
    <source>
        <strain evidence="6 7">JCM 19585</strain>
    </source>
</reference>
<comment type="similarity">
    <text evidence="4">Belongs to the CDC6/cdc18 family.</text>
</comment>
<feature type="domain" description="AAA+ ATPase" evidence="5">
    <location>
        <begin position="61"/>
        <end position="247"/>
    </location>
</feature>
<dbReference type="Gene3D" id="1.10.10.10">
    <property type="entry name" value="Winged helix-like DNA-binding domain superfamily/Winged helix DNA-binding domain"/>
    <property type="match status" value="1"/>
</dbReference>
<keyword evidence="6" id="KW-0131">Cell cycle</keyword>
<dbReference type="SMART" id="SM00382">
    <property type="entry name" value="AAA"/>
    <property type="match status" value="1"/>
</dbReference>
<evidence type="ECO:0000256" key="2">
    <source>
        <dbReference type="ARBA" id="ARBA00022741"/>
    </source>
</evidence>
<dbReference type="GO" id="GO:0005524">
    <property type="term" value="F:ATP binding"/>
    <property type="evidence" value="ECO:0007669"/>
    <property type="project" value="UniProtKB-UniRule"/>
</dbReference>
<dbReference type="GO" id="GO:0016887">
    <property type="term" value="F:ATP hydrolysis activity"/>
    <property type="evidence" value="ECO:0007669"/>
    <property type="project" value="InterPro"/>
</dbReference>
<evidence type="ECO:0000256" key="1">
    <source>
        <dbReference type="ARBA" id="ARBA00022705"/>
    </source>
</evidence>
<dbReference type="PANTHER" id="PTHR10763">
    <property type="entry name" value="CELL DIVISION CONTROL PROTEIN 6-RELATED"/>
    <property type="match status" value="1"/>
</dbReference>
<evidence type="ECO:0000256" key="3">
    <source>
        <dbReference type="ARBA" id="ARBA00022840"/>
    </source>
</evidence>
<evidence type="ECO:0000313" key="6">
    <source>
        <dbReference type="EMBL" id="GGL39849.1"/>
    </source>
</evidence>
<dbReference type="GO" id="GO:0006260">
    <property type="term" value="P:DNA replication"/>
    <property type="evidence" value="ECO:0007669"/>
    <property type="project" value="UniProtKB-UniRule"/>
</dbReference>
<comment type="function">
    <text evidence="4">Involved in regulation of DNA replication.</text>
</comment>
<evidence type="ECO:0000259" key="5">
    <source>
        <dbReference type="SMART" id="SM00382"/>
    </source>
</evidence>
<dbReference type="RefSeq" id="WP_188884055.1">
    <property type="nucleotide sequence ID" value="NZ_BMPF01000004.1"/>
</dbReference>
<dbReference type="OrthoDB" id="195574at2157"/>
<proteinExistence type="inferred from homology"/>